<reference evidence="2" key="2">
    <citation type="submission" date="2013-04" db="UniProtKB">
        <authorList>
            <consortium name="EnsemblPlants"/>
        </authorList>
    </citation>
    <scope>IDENTIFICATION</scope>
</reference>
<feature type="region of interest" description="Disordered" evidence="1">
    <location>
        <begin position="46"/>
        <end position="65"/>
    </location>
</feature>
<accession>J3N3E1</accession>
<evidence type="ECO:0000313" key="3">
    <source>
        <dbReference type="Proteomes" id="UP000006038"/>
    </source>
</evidence>
<dbReference type="AlphaFoldDB" id="J3N3E1"/>
<protein>
    <submittedName>
        <fullName evidence="2">Uncharacterized protein</fullName>
    </submittedName>
</protein>
<name>J3N3E1_ORYBR</name>
<evidence type="ECO:0000256" key="1">
    <source>
        <dbReference type="SAM" id="MobiDB-lite"/>
    </source>
</evidence>
<feature type="region of interest" description="Disordered" evidence="1">
    <location>
        <begin position="122"/>
        <end position="145"/>
    </location>
</feature>
<dbReference type="Proteomes" id="UP000006038">
    <property type="component" value="Chromosome 10"/>
</dbReference>
<proteinExistence type="predicted"/>
<keyword evidence="3" id="KW-1185">Reference proteome</keyword>
<dbReference type="Gramene" id="OB10G20390.1">
    <property type="protein sequence ID" value="OB10G20390.1"/>
    <property type="gene ID" value="OB10G20390"/>
</dbReference>
<reference evidence="2" key="1">
    <citation type="journal article" date="2013" name="Nat. Commun.">
        <title>Whole-genome sequencing of Oryza brachyantha reveals mechanisms underlying Oryza genome evolution.</title>
        <authorList>
            <person name="Chen J."/>
            <person name="Huang Q."/>
            <person name="Gao D."/>
            <person name="Wang J."/>
            <person name="Lang Y."/>
            <person name="Liu T."/>
            <person name="Li B."/>
            <person name="Bai Z."/>
            <person name="Luis Goicoechea J."/>
            <person name="Liang C."/>
            <person name="Chen C."/>
            <person name="Zhang W."/>
            <person name="Sun S."/>
            <person name="Liao Y."/>
            <person name="Zhang X."/>
            <person name="Yang L."/>
            <person name="Song C."/>
            <person name="Wang M."/>
            <person name="Shi J."/>
            <person name="Liu G."/>
            <person name="Liu J."/>
            <person name="Zhou H."/>
            <person name="Zhou W."/>
            <person name="Yu Q."/>
            <person name="An N."/>
            <person name="Chen Y."/>
            <person name="Cai Q."/>
            <person name="Wang B."/>
            <person name="Liu B."/>
            <person name="Min J."/>
            <person name="Huang Y."/>
            <person name="Wu H."/>
            <person name="Li Z."/>
            <person name="Zhang Y."/>
            <person name="Yin Y."/>
            <person name="Song W."/>
            <person name="Jiang J."/>
            <person name="Jackson S.A."/>
            <person name="Wing R.A."/>
            <person name="Wang J."/>
            <person name="Chen M."/>
        </authorList>
    </citation>
    <scope>NUCLEOTIDE SEQUENCE [LARGE SCALE GENOMIC DNA]</scope>
    <source>
        <strain evidence="2">cv. IRGC 101232</strain>
    </source>
</reference>
<evidence type="ECO:0000313" key="2">
    <source>
        <dbReference type="EnsemblPlants" id="OB10G20390.1"/>
    </source>
</evidence>
<organism evidence="2">
    <name type="scientific">Oryza brachyantha</name>
    <name type="common">malo sina</name>
    <dbReference type="NCBI Taxonomy" id="4533"/>
    <lineage>
        <taxon>Eukaryota</taxon>
        <taxon>Viridiplantae</taxon>
        <taxon>Streptophyta</taxon>
        <taxon>Embryophyta</taxon>
        <taxon>Tracheophyta</taxon>
        <taxon>Spermatophyta</taxon>
        <taxon>Magnoliopsida</taxon>
        <taxon>Liliopsida</taxon>
        <taxon>Poales</taxon>
        <taxon>Poaceae</taxon>
        <taxon>BOP clade</taxon>
        <taxon>Oryzoideae</taxon>
        <taxon>Oryzeae</taxon>
        <taxon>Oryzinae</taxon>
        <taxon>Oryza</taxon>
    </lineage>
</organism>
<sequence>MPVTLRRYYEVSPAAASWSPPRRRPAGQKMTAMHMHMAFSSRFGISENGNLREGRGGEGRGGGRRFQRYDRPLGLQILQGAASRWFVVVVVVVVGSGSEMVSRFLPPRPFRSLPPLAADREALEATESGGPPPCRRRRFPGDGGGPVFDAGRVVVVPLGAGGRAAAAAGGGRHPPAGTPVLVAAVAFRGSRPAGWSGCVGNLRRAPVPRHDSCSLRINNLMHARKKTKEPKESARLLCLELSGWRPEPGFLLAKASTAPGTTVVEI</sequence>
<dbReference type="EnsemblPlants" id="OB10G20390.1">
    <property type="protein sequence ID" value="OB10G20390.1"/>
    <property type="gene ID" value="OB10G20390"/>
</dbReference>
<dbReference type="HOGENOM" id="CLU_1047226_0_0_1"/>